<dbReference type="NCBIfam" id="TIGR00163">
    <property type="entry name" value="PS_decarb"/>
    <property type="match status" value="1"/>
</dbReference>
<dbReference type="PANTHER" id="PTHR10067">
    <property type="entry name" value="PHOSPHATIDYLSERINE DECARBOXYLASE"/>
    <property type="match status" value="1"/>
</dbReference>
<comment type="subcellular location">
    <molecule>Phosphatidylserine decarboxylase beta chain</molecule>
    <subcellularLocation>
        <location evidence="13">Mitochondrion inner membrane</location>
        <topology evidence="13">Single-pass membrane protein</topology>
        <orientation evidence="13">Intermembrane side</orientation>
    </subcellularLocation>
</comment>
<comment type="pathway">
    <text evidence="13">Phospholipid metabolism; phosphatidylethanolamine biosynthesis; phosphatidylethanolamine from CDP-diacylglycerol: step 2/2.</text>
</comment>
<evidence type="ECO:0000256" key="2">
    <source>
        <dbReference type="ARBA" id="ARBA00022516"/>
    </source>
</evidence>
<feature type="site" description="Cleavage (non-hydrolytic); by autocatalysis" evidence="13">
    <location>
        <begin position="449"/>
        <end position="450"/>
    </location>
</feature>
<dbReference type="AlphaFoldDB" id="A0AAN0ICR3"/>
<feature type="active site" description="Charge relay system; for autoendoproteolytic cleavage activity" evidence="13">
    <location>
        <position position="280"/>
    </location>
</feature>
<dbReference type="EC" id="4.1.1.65" evidence="13"/>
<dbReference type="PANTHER" id="PTHR10067:SF6">
    <property type="entry name" value="PHOSPHATIDYLSERINE DECARBOXYLASE PROENZYME, MITOCHONDRIAL"/>
    <property type="match status" value="1"/>
</dbReference>
<keyword evidence="9 13" id="KW-0456">Lyase</keyword>
<keyword evidence="11 13" id="KW-0670">Pyruvate</keyword>
<evidence type="ECO:0000256" key="11">
    <source>
        <dbReference type="ARBA" id="ARBA00023317"/>
    </source>
</evidence>
<keyword evidence="16" id="KW-1185">Reference proteome</keyword>
<feature type="chain" id="PRO_5042652044" description="Phosphatidylserine decarboxylase alpha chain" evidence="13">
    <location>
        <begin position="450"/>
        <end position="481"/>
    </location>
</feature>
<evidence type="ECO:0000256" key="6">
    <source>
        <dbReference type="ARBA" id="ARBA00023098"/>
    </source>
</evidence>
<comment type="PTM">
    <text evidence="13">Is synthesized initially as an inactive proenzyme. Formation of the active enzyme involves a self-maturation process in which the active site pyruvoyl group is generated from an internal serine residue via an autocatalytic post-translational modification. Two non-identical subunits are generated from the proenzyme in this reaction, and the pyruvate is formed at the N-terminus of the alpha chain, which is derived from the carboxyl end of the proenzyme. The autoendoproteolytic cleavage occurs by a canonical serine protease mechanism, in which the side chain hydroxyl group of the serine supplies its oxygen atom to form the C-terminus of the beta chain, while the remainder of the serine residue undergoes an oxidative deamination to produce ammonia and the pyruvoyl prosthetic group on the alpha chain. During this reaction, the Ser that is part of the protease active site of the proenzyme becomes the pyruvoyl prosthetic group, which constitutes an essential element of the active site of the mature decarboxylase.</text>
</comment>
<accession>A0AAN0ICR3</accession>
<proteinExistence type="inferred from homology"/>
<dbReference type="RefSeq" id="XP_003385226.2">
    <property type="nucleotide sequence ID" value="XM_003385178.3"/>
</dbReference>
<dbReference type="InterPro" id="IPR033661">
    <property type="entry name" value="PSD_type1_euk"/>
</dbReference>
<keyword evidence="2 13" id="KW-0444">Lipid biosynthesis</keyword>
<evidence type="ECO:0000313" key="15">
    <source>
        <dbReference type="EnsemblMetazoa" id="XP_003385226.2"/>
    </source>
</evidence>
<feature type="modified residue" description="Pyruvic acid (Ser); by autocatalysis" evidence="13">
    <location>
        <position position="450"/>
    </location>
</feature>
<dbReference type="KEGG" id="aqu:100634642"/>
<comment type="subcellular location">
    <molecule>Phosphatidylserine decarboxylase alpha chain</molecule>
    <subcellularLocation>
        <location evidence="13">Mitochondrion inner membrane</location>
        <topology evidence="13">Peripheral membrane protein</topology>
        <orientation evidence="13">Intermembrane side</orientation>
    </subcellularLocation>
    <text evidence="13">Anchored to the mitochondrial inner membrane through its interaction with the integral membrane beta chain.</text>
</comment>
<keyword evidence="13" id="KW-0865">Zymogen</keyword>
<evidence type="ECO:0000313" key="16">
    <source>
        <dbReference type="Proteomes" id="UP000007879"/>
    </source>
</evidence>
<protein>
    <recommendedName>
        <fullName evidence="13">Phosphatidylserine decarboxylase proenzyme, mitochondrial</fullName>
        <ecNumber evidence="13">4.1.1.65</ecNumber>
    </recommendedName>
    <component>
        <recommendedName>
            <fullName evidence="13">Phosphatidylserine decarboxylase beta chain</fullName>
        </recommendedName>
    </component>
    <component>
        <recommendedName>
            <fullName evidence="13">Phosphatidylserine decarboxylase alpha chain</fullName>
        </recommendedName>
    </component>
</protein>
<keyword evidence="6 13" id="KW-0443">Lipid metabolism</keyword>
<feature type="active site" description="Charge relay system; for autoendoproteolytic cleavage activity" evidence="13">
    <location>
        <position position="342"/>
    </location>
</feature>
<evidence type="ECO:0000256" key="8">
    <source>
        <dbReference type="ARBA" id="ARBA00023209"/>
    </source>
</evidence>
<keyword evidence="13" id="KW-0999">Mitochondrion inner membrane</keyword>
<dbReference type="GO" id="GO:0006646">
    <property type="term" value="P:phosphatidylethanolamine biosynthetic process"/>
    <property type="evidence" value="ECO:0007669"/>
    <property type="project" value="UniProtKB-UniRule"/>
</dbReference>
<keyword evidence="5 13" id="KW-1133">Transmembrane helix</keyword>
<dbReference type="GO" id="GO:0004609">
    <property type="term" value="F:phosphatidylserine decarboxylase activity"/>
    <property type="evidence" value="ECO:0007669"/>
    <property type="project" value="UniProtKB-UniRule"/>
</dbReference>
<evidence type="ECO:0000256" key="14">
    <source>
        <dbReference type="SAM" id="Phobius"/>
    </source>
</evidence>
<comment type="catalytic activity">
    <reaction evidence="13">
        <text>a 1,2-diacyl-sn-glycero-3-phospho-L-serine + H(+) = a 1,2-diacyl-sn-glycero-3-phosphoethanolamine + CO2</text>
        <dbReference type="Rhea" id="RHEA:20828"/>
        <dbReference type="ChEBI" id="CHEBI:15378"/>
        <dbReference type="ChEBI" id="CHEBI:16526"/>
        <dbReference type="ChEBI" id="CHEBI:57262"/>
        <dbReference type="ChEBI" id="CHEBI:64612"/>
        <dbReference type="EC" id="4.1.1.65"/>
    </reaction>
</comment>
<keyword evidence="3 13" id="KW-0812">Transmembrane</keyword>
<evidence type="ECO:0000256" key="1">
    <source>
        <dbReference type="ARBA" id="ARBA00005189"/>
    </source>
</evidence>
<dbReference type="Pfam" id="PF02666">
    <property type="entry name" value="PS_Dcarbxylase"/>
    <property type="match status" value="1"/>
</dbReference>
<name>A0AAN0ICR3_AMPQE</name>
<keyword evidence="13" id="KW-0496">Mitochondrion</keyword>
<reference evidence="16" key="1">
    <citation type="journal article" date="2010" name="Nature">
        <title>The Amphimedon queenslandica genome and the evolution of animal complexity.</title>
        <authorList>
            <person name="Srivastava M."/>
            <person name="Simakov O."/>
            <person name="Chapman J."/>
            <person name="Fahey B."/>
            <person name="Gauthier M.E."/>
            <person name="Mitros T."/>
            <person name="Richards G.S."/>
            <person name="Conaco C."/>
            <person name="Dacre M."/>
            <person name="Hellsten U."/>
            <person name="Larroux C."/>
            <person name="Putnam N.H."/>
            <person name="Stanke M."/>
            <person name="Adamska M."/>
            <person name="Darling A."/>
            <person name="Degnan S.M."/>
            <person name="Oakley T.H."/>
            <person name="Plachetzki D.C."/>
            <person name="Zhai Y."/>
            <person name="Adamski M."/>
            <person name="Calcino A."/>
            <person name="Cummins S.F."/>
            <person name="Goodstein D.M."/>
            <person name="Harris C."/>
            <person name="Jackson D.J."/>
            <person name="Leys S.P."/>
            <person name="Shu S."/>
            <person name="Woodcroft B.J."/>
            <person name="Vervoort M."/>
            <person name="Kosik K.S."/>
            <person name="Manning G."/>
            <person name="Degnan B.M."/>
            <person name="Rokhsar D.S."/>
        </authorList>
    </citation>
    <scope>NUCLEOTIDE SEQUENCE [LARGE SCALE GENOMIC DNA]</scope>
</reference>
<dbReference type="GeneID" id="100634642"/>
<keyword evidence="10 13" id="KW-1208">Phospholipid metabolism</keyword>
<feature type="active site" description="Charge relay system; for autoendoproteolytic cleavage activity" evidence="13">
    <location>
        <position position="450"/>
    </location>
</feature>
<comment type="function">
    <text evidence="12">Catalyzes the formation of phosphatidylethanolamine (PtdEtn) from phosphatidylserine (PtdSer). Plays a central role in phospholipid metabolism and in the interorganelle trafficking of phosphatidylserine. May be involved in lipid droplet biogenesis at the endoplasmic reticulum membrane.</text>
</comment>
<evidence type="ECO:0000256" key="7">
    <source>
        <dbReference type="ARBA" id="ARBA00023136"/>
    </source>
</evidence>
<comment type="pathway">
    <text evidence="1">Lipid metabolism.</text>
</comment>
<keyword evidence="4 13" id="KW-0210">Decarboxylase</keyword>
<feature type="topological domain" description="Mitochondrial intermembrane" evidence="13">
    <location>
        <begin position="180"/>
        <end position="481"/>
    </location>
</feature>
<keyword evidence="7 13" id="KW-0472">Membrane</keyword>
<sequence length="481" mass="54583">MRTLRRHLSYSLPRRAYTSYRRTINNINEQNEQFIMKLSVLLLVAGCMFAFNKQSGLAWMMDEGGFYENTLRKYSGSLTGEAVAFFFPPQSNSFSPLHNANGSSTCCRNSTKVNDNQAWVDEVKVSNPAVSSKTRESKNVFVVSAVTRQKQPDVLICLRKALILAIITSIFIIFLHLQRTLNEQICLASPQKVTWQLLLFRLLPLRTLSRVNGYTARLNFPYFLRILLWSLFVWLFDVKLHEAENESLSSYKNFRSLFKRRLKPGLRPINMSSGLVSPVDGKVMYVGTLTDDYNTIEQVKGVQYSLKAFLGRGVLPRYGRSNGMVLHTAVLYLSPGDYHHFHSPADWRLHLYRHFPGELVTVSPWAVKHMPGLLALNERVLLSGQWEHGYFSLTAVGALNVGSIYIDKYEELKTNVKGHYKFNTYTDKHLGKVGDQLVRGDHIGGFNIGSTVVLIFEAPSSFQFNIKPGDSVKYGESIGTI</sequence>
<reference evidence="15" key="2">
    <citation type="submission" date="2024-06" db="UniProtKB">
        <authorList>
            <consortium name="EnsemblMetazoa"/>
        </authorList>
    </citation>
    <scope>IDENTIFICATION</scope>
</reference>
<dbReference type="Proteomes" id="UP000007879">
    <property type="component" value="Unassembled WGS sequence"/>
</dbReference>
<dbReference type="InterPro" id="IPR003817">
    <property type="entry name" value="PS_Dcarbxylase"/>
</dbReference>
<comment type="subunit">
    <text evidence="13">Heterodimer of a large membrane-associated beta subunit and a small pyruvoyl-containing alpha subunit.</text>
</comment>
<evidence type="ECO:0000256" key="10">
    <source>
        <dbReference type="ARBA" id="ARBA00023264"/>
    </source>
</evidence>
<dbReference type="GO" id="GO:0005743">
    <property type="term" value="C:mitochondrial inner membrane"/>
    <property type="evidence" value="ECO:0007669"/>
    <property type="project" value="UniProtKB-SubCell"/>
</dbReference>
<feature type="active site" description="Schiff-base intermediate with substrate; via pyruvic acid; for decarboxylase activity" evidence="13">
    <location>
        <position position="450"/>
    </location>
</feature>
<keyword evidence="8 13" id="KW-0594">Phospholipid biosynthesis</keyword>
<dbReference type="EnsemblMetazoa" id="XM_003385178.3">
    <property type="protein sequence ID" value="XP_003385226.2"/>
    <property type="gene ID" value="LOC100634642"/>
</dbReference>
<feature type="transmembrane region" description="Helical" evidence="14">
    <location>
        <begin position="157"/>
        <end position="177"/>
    </location>
</feature>
<evidence type="ECO:0000256" key="13">
    <source>
        <dbReference type="HAMAP-Rule" id="MF_03208"/>
    </source>
</evidence>
<feature type="chain" id="PRO_5042652043" description="Phosphatidylserine decarboxylase beta chain" evidence="13">
    <location>
        <begin position="1"/>
        <end position="449"/>
    </location>
</feature>
<comment type="similarity">
    <text evidence="13">Belongs to the phosphatidylserine decarboxylase family. PSD-B subfamily. Eukaryotic type I sub-subfamily.</text>
</comment>
<evidence type="ECO:0000256" key="3">
    <source>
        <dbReference type="ARBA" id="ARBA00022692"/>
    </source>
</evidence>
<evidence type="ECO:0000256" key="4">
    <source>
        <dbReference type="ARBA" id="ARBA00022793"/>
    </source>
</evidence>
<feature type="topological domain" description="Mitochondrial matrix" evidence="13">
    <location>
        <begin position="1"/>
        <end position="160"/>
    </location>
</feature>
<comment type="cofactor">
    <cofactor evidence="13">
        <name>pyruvate</name>
        <dbReference type="ChEBI" id="CHEBI:15361"/>
    </cofactor>
    <text evidence="13">Binds 1 pyruvoyl group covalently per subunit.</text>
</comment>
<dbReference type="HAMAP" id="MF_03208">
    <property type="entry name" value="PS_decarb_PSD_B_type1_euk"/>
    <property type="match status" value="1"/>
</dbReference>
<evidence type="ECO:0000256" key="9">
    <source>
        <dbReference type="ARBA" id="ARBA00023239"/>
    </source>
</evidence>
<evidence type="ECO:0000256" key="12">
    <source>
        <dbReference type="ARBA" id="ARBA00045136"/>
    </source>
</evidence>
<organism evidence="15 16">
    <name type="scientific">Amphimedon queenslandica</name>
    <name type="common">Sponge</name>
    <dbReference type="NCBI Taxonomy" id="400682"/>
    <lineage>
        <taxon>Eukaryota</taxon>
        <taxon>Metazoa</taxon>
        <taxon>Porifera</taxon>
        <taxon>Demospongiae</taxon>
        <taxon>Heteroscleromorpha</taxon>
        <taxon>Haplosclerida</taxon>
        <taxon>Niphatidae</taxon>
        <taxon>Amphimedon</taxon>
    </lineage>
</organism>
<dbReference type="GO" id="GO:0016540">
    <property type="term" value="P:protein autoprocessing"/>
    <property type="evidence" value="ECO:0007669"/>
    <property type="project" value="UniProtKB-UniRule"/>
</dbReference>
<evidence type="ECO:0000256" key="5">
    <source>
        <dbReference type="ARBA" id="ARBA00022989"/>
    </source>
</evidence>
<dbReference type="InterPro" id="IPR033177">
    <property type="entry name" value="PSD-B"/>
</dbReference>